<dbReference type="GO" id="GO:0015833">
    <property type="term" value="P:peptide transport"/>
    <property type="evidence" value="ECO:0007669"/>
    <property type="project" value="InterPro"/>
</dbReference>
<dbReference type="GO" id="GO:0055085">
    <property type="term" value="P:transmembrane transport"/>
    <property type="evidence" value="ECO:0007669"/>
    <property type="project" value="UniProtKB-ARBA"/>
</dbReference>
<dbReference type="Gene3D" id="3.40.50.300">
    <property type="entry name" value="P-loop containing nucleotide triphosphate hydrolases"/>
    <property type="match status" value="2"/>
</dbReference>
<dbReference type="CDD" id="cd03257">
    <property type="entry name" value="ABC_NikE_OppD_transporters"/>
    <property type="match status" value="2"/>
</dbReference>
<evidence type="ECO:0000313" key="7">
    <source>
        <dbReference type="Proteomes" id="UP000249886"/>
    </source>
</evidence>
<evidence type="ECO:0000313" key="6">
    <source>
        <dbReference type="EMBL" id="SPW28105.1"/>
    </source>
</evidence>
<dbReference type="GeneID" id="84574427"/>
<evidence type="ECO:0000256" key="3">
    <source>
        <dbReference type="ARBA" id="ARBA00022741"/>
    </source>
</evidence>
<comment type="similarity">
    <text evidence="1">Belongs to the ABC transporter superfamily.</text>
</comment>
<dbReference type="GO" id="GO:0005524">
    <property type="term" value="F:ATP binding"/>
    <property type="evidence" value="ECO:0007669"/>
    <property type="project" value="UniProtKB-KW"/>
</dbReference>
<feature type="domain" description="ABC transporter" evidence="5">
    <location>
        <begin position="258"/>
        <end position="474"/>
    </location>
</feature>
<dbReference type="PANTHER" id="PTHR43776">
    <property type="entry name" value="TRANSPORT ATP-BINDING PROTEIN"/>
    <property type="match status" value="1"/>
</dbReference>
<protein>
    <submittedName>
        <fullName evidence="6">ABC transporter ATP-binding protein</fullName>
        <ecNumber evidence="6">3.6.3.-</ecNumber>
    </submittedName>
</protein>
<dbReference type="SMART" id="SM00382">
    <property type="entry name" value="AAA"/>
    <property type="match status" value="2"/>
</dbReference>
<evidence type="ECO:0000259" key="5">
    <source>
        <dbReference type="PROSITE" id="PS50893"/>
    </source>
</evidence>
<evidence type="ECO:0000256" key="2">
    <source>
        <dbReference type="ARBA" id="ARBA00022448"/>
    </source>
</evidence>
<keyword evidence="6" id="KW-0378">Hydrolase</keyword>
<dbReference type="InterPro" id="IPR013563">
    <property type="entry name" value="Oligopep_ABC_C"/>
</dbReference>
<dbReference type="RefSeq" id="WP_005525829.1">
    <property type="nucleotide sequence ID" value="NZ_CP050134.2"/>
</dbReference>
<dbReference type="InterPro" id="IPR003439">
    <property type="entry name" value="ABC_transporter-like_ATP-bd"/>
</dbReference>
<dbReference type="InterPro" id="IPR003593">
    <property type="entry name" value="AAA+_ATPase"/>
</dbReference>
<dbReference type="PANTHER" id="PTHR43776:SF7">
    <property type="entry name" value="D,D-DIPEPTIDE TRANSPORT ATP-BINDING PROTEIN DDPF-RELATED"/>
    <property type="match status" value="1"/>
</dbReference>
<dbReference type="SUPFAM" id="SSF52540">
    <property type="entry name" value="P-loop containing nucleoside triphosphate hydrolases"/>
    <property type="match status" value="2"/>
</dbReference>
<dbReference type="Pfam" id="PF08352">
    <property type="entry name" value="oligo_HPY"/>
    <property type="match status" value="2"/>
</dbReference>
<dbReference type="Pfam" id="PF00005">
    <property type="entry name" value="ABC_tran"/>
    <property type="match status" value="2"/>
</dbReference>
<evidence type="ECO:0000256" key="4">
    <source>
        <dbReference type="ARBA" id="ARBA00022840"/>
    </source>
</evidence>
<dbReference type="Proteomes" id="UP000249886">
    <property type="component" value="Unassembled WGS sequence"/>
</dbReference>
<dbReference type="PROSITE" id="PS50893">
    <property type="entry name" value="ABC_TRANSPORTER_2"/>
    <property type="match status" value="2"/>
</dbReference>
<reference evidence="6 7" key="1">
    <citation type="submission" date="2018-06" db="EMBL/GenBank/DDBJ databases">
        <authorList>
            <consortium name="Pathogen Informatics"/>
            <person name="Doyle S."/>
        </authorList>
    </citation>
    <scope>NUCLEOTIDE SEQUENCE [LARGE SCALE GENOMIC DNA]</scope>
    <source>
        <strain evidence="6 7">NCTC10254</strain>
    </source>
</reference>
<dbReference type="PROSITE" id="PS00211">
    <property type="entry name" value="ABC_TRANSPORTER_1"/>
    <property type="match status" value="2"/>
</dbReference>
<evidence type="ECO:0000256" key="1">
    <source>
        <dbReference type="ARBA" id="ARBA00005417"/>
    </source>
</evidence>
<dbReference type="EMBL" id="UARK01000004">
    <property type="protein sequence ID" value="SPW28105.1"/>
    <property type="molecule type" value="Genomic_DNA"/>
</dbReference>
<dbReference type="InterPro" id="IPR017871">
    <property type="entry name" value="ABC_transporter-like_CS"/>
</dbReference>
<accession>A0A6H9XIW9</accession>
<keyword evidence="2" id="KW-0813">Transport</keyword>
<proteinExistence type="inferred from homology"/>
<feature type="domain" description="ABC transporter" evidence="5">
    <location>
        <begin position="4"/>
        <end position="239"/>
    </location>
</feature>
<dbReference type="InterPro" id="IPR027417">
    <property type="entry name" value="P-loop_NTPase"/>
</dbReference>
<dbReference type="EC" id="3.6.3.-" evidence="6"/>
<dbReference type="AlphaFoldDB" id="A0A6H9XIW9"/>
<sequence>MTVLQVKSLCVKDVVHDVAFSIAPGERVGLIGESGSGKTLTAMSVMRLMRSSGEIRLGEDRLDLLSERDLCTIRGKRVAMIFQEPMTALNPLMKVGKQVAEAVLTHLRVTKRQAMARAVELLGKVELPADMANRYPHQLSGGQRQRVLIAMALAHDPELLICDEPTTALDVTSQRAIVELILKLVAERGTGLLFITHDLGLVAQTCERVLVMKDGRVVEEAPVDKLLTAPEQPYTRSLIDASTLPDPRPANRSDEVVITATNLTKKFKSTTAVDDISFTVSRGERLGIVGGSGSGKTTTLKLLAGLTRPTSGTVSMSESMHMVFQDPMGSLNPRMLVRDIIAETLPIPDTERIAEVLTEVGLEPDMMTRYPHAFSGGQRQRISLARALAPRPAILLADEPVSALDVSVRKRVLNLLDSLVAEHNLTLVFVSHDIGVVRSVCDTIMVMHDGRIVEKGDTAQVLRAPQNAYTQSLIAAVPQLSRG</sequence>
<comment type="caution">
    <text evidence="6">The sequence shown here is derived from an EMBL/GenBank/DDBJ whole genome shotgun (WGS) entry which is preliminary data.</text>
</comment>
<organism evidence="6 7">
    <name type="scientific">Corynebacterium matruchotii</name>
    <dbReference type="NCBI Taxonomy" id="43768"/>
    <lineage>
        <taxon>Bacteria</taxon>
        <taxon>Bacillati</taxon>
        <taxon>Actinomycetota</taxon>
        <taxon>Actinomycetes</taxon>
        <taxon>Mycobacteriales</taxon>
        <taxon>Corynebacteriaceae</taxon>
        <taxon>Corynebacterium</taxon>
    </lineage>
</organism>
<name>A0A6H9XIW9_9CORY</name>
<dbReference type="GO" id="GO:0016887">
    <property type="term" value="F:ATP hydrolysis activity"/>
    <property type="evidence" value="ECO:0007669"/>
    <property type="project" value="InterPro"/>
</dbReference>
<keyword evidence="4 6" id="KW-0067">ATP-binding</keyword>
<keyword evidence="3" id="KW-0547">Nucleotide-binding</keyword>
<dbReference type="InterPro" id="IPR050319">
    <property type="entry name" value="ABC_transp_ATP-bind"/>
</dbReference>
<gene>
    <name evidence="6" type="primary">gsiA</name>
    <name evidence="6" type="ORF">NCTC10254_01131</name>
</gene>